<dbReference type="InterPro" id="IPR024402">
    <property type="entry name" value="DUF2726"/>
</dbReference>
<evidence type="ECO:0000259" key="2">
    <source>
        <dbReference type="Pfam" id="PF10881"/>
    </source>
</evidence>
<evidence type="ECO:0000313" key="4">
    <source>
        <dbReference type="Proteomes" id="UP000002171"/>
    </source>
</evidence>
<dbReference type="OrthoDB" id="5782056at2"/>
<dbReference type="EMBL" id="AAOW01000032">
    <property type="protein sequence ID" value="EAR59810.1"/>
    <property type="molecule type" value="Genomic_DNA"/>
</dbReference>
<keyword evidence="1" id="KW-1133">Transmembrane helix</keyword>
<accession>A0A7U8C483</accession>
<feature type="domain" description="DUF2726" evidence="2">
    <location>
        <begin position="36"/>
        <end position="155"/>
    </location>
</feature>
<gene>
    <name evidence="3" type="ORF">MED92_08610</name>
</gene>
<dbReference type="Proteomes" id="UP000002171">
    <property type="component" value="Unassembled WGS sequence"/>
</dbReference>
<evidence type="ECO:0000256" key="1">
    <source>
        <dbReference type="SAM" id="Phobius"/>
    </source>
</evidence>
<reference evidence="3 4" key="1">
    <citation type="submission" date="2006-02" db="EMBL/GenBank/DDBJ databases">
        <authorList>
            <person name="Pinhassi J."/>
            <person name="Pedros-Alio C."/>
            <person name="Ferriera S."/>
            <person name="Johnson J."/>
            <person name="Kravitz S."/>
            <person name="Halpern A."/>
            <person name="Remington K."/>
            <person name="Beeson K."/>
            <person name="Tran B."/>
            <person name="Rogers Y.-H."/>
            <person name="Friedman R."/>
            <person name="Venter J.C."/>
        </authorList>
    </citation>
    <scope>NUCLEOTIDE SEQUENCE [LARGE SCALE GENOMIC DNA]</scope>
    <source>
        <strain evidence="3 4">MED92</strain>
    </source>
</reference>
<protein>
    <recommendedName>
        <fullName evidence="2">DUF2726 domain-containing protein</fullName>
    </recommendedName>
</protein>
<dbReference type="Pfam" id="PF10881">
    <property type="entry name" value="DUF2726"/>
    <property type="match status" value="1"/>
</dbReference>
<keyword evidence="4" id="KW-1185">Reference proteome</keyword>
<comment type="caution">
    <text evidence="3">The sequence shown here is derived from an EMBL/GenBank/DDBJ whole genome shotgun (WGS) entry which is preliminary data.</text>
</comment>
<evidence type="ECO:0000313" key="3">
    <source>
        <dbReference type="EMBL" id="EAR59810.1"/>
    </source>
</evidence>
<feature type="transmembrane region" description="Helical" evidence="1">
    <location>
        <begin position="6"/>
        <end position="26"/>
    </location>
</feature>
<sequence length="203" mass="23355">MIENSWTLTLIAVALLAIIGVIFFRFTGRKQPDLQLSQKERMFSSVLEKAVGGQYQIFCKVPMSDVLEANPELSERSQRKALKPVRSKVLDYLVCRAGNHEIVCAVELDDHSFDKKRFKKQDLFLEEICQQAFLPLLRVAPQNGYNLVEIIERFERTIAPAPPADAPVYRSKYRLDVKKRYQPQLEVESLSNETDRTALQEHS</sequence>
<dbReference type="AlphaFoldDB" id="A0A7U8C483"/>
<proteinExistence type="predicted"/>
<keyword evidence="1" id="KW-0472">Membrane</keyword>
<dbReference type="RefSeq" id="WP_007022183.1">
    <property type="nucleotide sequence ID" value="NZ_CH724126.1"/>
</dbReference>
<name>A0A7U8C483_NEPCE</name>
<keyword evidence="1" id="KW-0812">Transmembrane</keyword>
<organism evidence="3 4">
    <name type="scientific">Neptuniibacter caesariensis</name>
    <dbReference type="NCBI Taxonomy" id="207954"/>
    <lineage>
        <taxon>Bacteria</taxon>
        <taxon>Pseudomonadati</taxon>
        <taxon>Pseudomonadota</taxon>
        <taxon>Gammaproteobacteria</taxon>
        <taxon>Oceanospirillales</taxon>
        <taxon>Oceanospirillaceae</taxon>
        <taxon>Neptuniibacter</taxon>
    </lineage>
</organism>